<accession>A0AAP0L9U5</accession>
<keyword evidence="2" id="KW-1185">Reference proteome</keyword>
<proteinExistence type="predicted"/>
<sequence>MELLISPPYDCSFNFKLAFEDQLISRLPYVPYPKSTPLQHSLSTSFLYSLPNQSILEFG</sequence>
<evidence type="ECO:0000313" key="2">
    <source>
        <dbReference type="Proteomes" id="UP001419268"/>
    </source>
</evidence>
<name>A0AAP0L9U5_9MAGN</name>
<gene>
    <name evidence="1" type="ORF">Scep_001694</name>
</gene>
<reference evidence="1 2" key="1">
    <citation type="submission" date="2024-01" db="EMBL/GenBank/DDBJ databases">
        <title>Genome assemblies of Stephania.</title>
        <authorList>
            <person name="Yang L."/>
        </authorList>
    </citation>
    <scope>NUCLEOTIDE SEQUENCE [LARGE SCALE GENOMIC DNA]</scope>
    <source>
        <strain evidence="1">JXDWG</strain>
        <tissue evidence="1">Leaf</tissue>
    </source>
</reference>
<dbReference type="Proteomes" id="UP001419268">
    <property type="component" value="Unassembled WGS sequence"/>
</dbReference>
<comment type="caution">
    <text evidence="1">The sequence shown here is derived from an EMBL/GenBank/DDBJ whole genome shotgun (WGS) entry which is preliminary data.</text>
</comment>
<protein>
    <submittedName>
        <fullName evidence="1">Uncharacterized protein</fullName>
    </submittedName>
</protein>
<evidence type="ECO:0000313" key="1">
    <source>
        <dbReference type="EMBL" id="KAK9166503.1"/>
    </source>
</evidence>
<dbReference type="EMBL" id="JBBNAG010000001">
    <property type="protein sequence ID" value="KAK9166503.1"/>
    <property type="molecule type" value="Genomic_DNA"/>
</dbReference>
<organism evidence="1 2">
    <name type="scientific">Stephania cephalantha</name>
    <dbReference type="NCBI Taxonomy" id="152367"/>
    <lineage>
        <taxon>Eukaryota</taxon>
        <taxon>Viridiplantae</taxon>
        <taxon>Streptophyta</taxon>
        <taxon>Embryophyta</taxon>
        <taxon>Tracheophyta</taxon>
        <taxon>Spermatophyta</taxon>
        <taxon>Magnoliopsida</taxon>
        <taxon>Ranunculales</taxon>
        <taxon>Menispermaceae</taxon>
        <taxon>Menispermoideae</taxon>
        <taxon>Cissampelideae</taxon>
        <taxon>Stephania</taxon>
    </lineage>
</organism>
<dbReference type="AlphaFoldDB" id="A0AAP0L9U5"/>